<gene>
    <name evidence="3" type="ORF">FDY93_10115</name>
</gene>
<keyword evidence="1" id="KW-1133">Transmembrane helix</keyword>
<feature type="signal peptide" evidence="2">
    <location>
        <begin position="1"/>
        <end position="24"/>
    </location>
</feature>
<evidence type="ECO:0000256" key="2">
    <source>
        <dbReference type="SAM" id="SignalP"/>
    </source>
</evidence>
<protein>
    <submittedName>
        <fullName evidence="3">Uncharacterized protein</fullName>
    </submittedName>
</protein>
<comment type="caution">
    <text evidence="3">The sequence shown here is derived from an EMBL/GenBank/DDBJ whole genome shotgun (WGS) entry which is preliminary data.</text>
</comment>
<dbReference type="EMBL" id="VANI01000010">
    <property type="protein sequence ID" value="TLM77276.1"/>
    <property type="molecule type" value="Genomic_DNA"/>
</dbReference>
<feature type="chain" id="PRO_5047508006" evidence="2">
    <location>
        <begin position="25"/>
        <end position="69"/>
    </location>
</feature>
<sequence length="69" mass="7557">MKLKNLLLAFTTLVATTLSLFSHAHEGHAPAGVVHELHHMLWLAMALAVSAVAVFLIRRGGKKKENSRD</sequence>
<feature type="transmembrane region" description="Helical" evidence="1">
    <location>
        <begin position="40"/>
        <end position="58"/>
    </location>
</feature>
<keyword evidence="4" id="KW-1185">Reference proteome</keyword>
<evidence type="ECO:0000313" key="4">
    <source>
        <dbReference type="Proteomes" id="UP000306791"/>
    </source>
</evidence>
<dbReference type="RefSeq" id="WP_138235617.1">
    <property type="nucleotide sequence ID" value="NZ_CP185860.1"/>
</dbReference>
<keyword evidence="1" id="KW-0812">Transmembrane</keyword>
<organism evidence="3 4">
    <name type="scientific">Microbulbifer harenosus</name>
    <dbReference type="NCBI Taxonomy" id="2576840"/>
    <lineage>
        <taxon>Bacteria</taxon>
        <taxon>Pseudomonadati</taxon>
        <taxon>Pseudomonadota</taxon>
        <taxon>Gammaproteobacteria</taxon>
        <taxon>Cellvibrionales</taxon>
        <taxon>Microbulbiferaceae</taxon>
        <taxon>Microbulbifer</taxon>
    </lineage>
</organism>
<name>A0ABY2UHD8_9GAMM</name>
<dbReference type="Proteomes" id="UP000306791">
    <property type="component" value="Unassembled WGS sequence"/>
</dbReference>
<proteinExistence type="predicted"/>
<evidence type="ECO:0000256" key="1">
    <source>
        <dbReference type="SAM" id="Phobius"/>
    </source>
</evidence>
<evidence type="ECO:0000313" key="3">
    <source>
        <dbReference type="EMBL" id="TLM77276.1"/>
    </source>
</evidence>
<keyword evidence="1" id="KW-0472">Membrane</keyword>
<accession>A0ABY2UHD8</accession>
<keyword evidence="2" id="KW-0732">Signal</keyword>
<reference evidence="3 4" key="1">
    <citation type="submission" date="2019-05" db="EMBL/GenBank/DDBJ databases">
        <title>Microbulbifer harenosus sp. nov., an alginate-degrading bacterium isolated from coastal sand.</title>
        <authorList>
            <person name="Huang H."/>
            <person name="Mo K."/>
            <person name="Bao S."/>
        </authorList>
    </citation>
    <scope>NUCLEOTIDE SEQUENCE [LARGE SCALE GENOMIC DNA]</scope>
    <source>
        <strain evidence="3 4">HB161719</strain>
    </source>
</reference>